<accession>A5AHL0</accession>
<protein>
    <submittedName>
        <fullName evidence="1">Uncharacterized protein</fullName>
    </submittedName>
</protein>
<name>A5AHL0_VITVI</name>
<organism evidence="1">
    <name type="scientific">Vitis vinifera</name>
    <name type="common">Grape</name>
    <dbReference type="NCBI Taxonomy" id="29760"/>
    <lineage>
        <taxon>Eukaryota</taxon>
        <taxon>Viridiplantae</taxon>
        <taxon>Streptophyta</taxon>
        <taxon>Embryophyta</taxon>
        <taxon>Tracheophyta</taxon>
        <taxon>Spermatophyta</taxon>
        <taxon>Magnoliopsida</taxon>
        <taxon>eudicotyledons</taxon>
        <taxon>Gunneridae</taxon>
        <taxon>Pentapetalae</taxon>
        <taxon>rosids</taxon>
        <taxon>Vitales</taxon>
        <taxon>Vitaceae</taxon>
        <taxon>Viteae</taxon>
        <taxon>Vitis</taxon>
    </lineage>
</organism>
<sequence>MSVANIGKLQENTAALCKKISQNVGRTYREASGEHRITVAKWLRNSLDKHYQRIRIRLTGEVETPSSPIRRIPDVRHLGGMVERSPIRTPLDRSTQHS</sequence>
<dbReference type="AlphaFoldDB" id="A5AHL0"/>
<reference evidence="1" key="1">
    <citation type="journal article" date="2007" name="PLoS ONE">
        <title>The first genome sequence of an elite grapevine cultivar (Pinot noir Vitis vinifera L.): coping with a highly heterozygous genome.</title>
        <authorList>
            <person name="Velasco R."/>
            <person name="Zharkikh A."/>
            <person name="Troggio M."/>
            <person name="Cartwright D.A."/>
            <person name="Cestaro A."/>
            <person name="Pruss D."/>
            <person name="Pindo M."/>
            <person name="FitzGerald L.M."/>
            <person name="Vezzulli S."/>
            <person name="Reid J."/>
            <person name="Malacarne G."/>
            <person name="Iliev D."/>
            <person name="Coppola G."/>
            <person name="Wardell B."/>
            <person name="Micheletti D."/>
            <person name="Macalma T."/>
            <person name="Facci M."/>
            <person name="Mitchell J.T."/>
            <person name="Perazzolli M."/>
            <person name="Eldredge G."/>
            <person name="Gatto P."/>
            <person name="Oyzerski R."/>
            <person name="Moretto M."/>
            <person name="Gutin N."/>
            <person name="Stefanini M."/>
            <person name="Chen Y."/>
            <person name="Segala C."/>
            <person name="Davenport C."/>
            <person name="Dematte L."/>
            <person name="Mraz A."/>
            <person name="Battilana J."/>
            <person name="Stormo K."/>
            <person name="Costa F."/>
            <person name="Tao Q."/>
            <person name="Si-Ammour A."/>
            <person name="Harkins T."/>
            <person name="Lackey A."/>
            <person name="Perbost C."/>
            <person name="Taillon B."/>
            <person name="Stella A."/>
            <person name="Solovyev V."/>
            <person name="Fawcett J.A."/>
            <person name="Sterck L."/>
            <person name="Vandepoele K."/>
            <person name="Grando S.M."/>
            <person name="Toppo S."/>
            <person name="Moser C."/>
            <person name="Lanchbury J."/>
            <person name="Bogden R."/>
            <person name="Skolnick M."/>
            <person name="Sgaramella V."/>
            <person name="Bhatnagar S.K."/>
            <person name="Fontana P."/>
            <person name="Gutin A."/>
            <person name="Van de Peer Y."/>
            <person name="Salamini F."/>
            <person name="Viola R."/>
        </authorList>
    </citation>
    <scope>NUCLEOTIDE SEQUENCE</scope>
</reference>
<proteinExistence type="predicted"/>
<evidence type="ECO:0000313" key="1">
    <source>
        <dbReference type="EMBL" id="CAN66745.1"/>
    </source>
</evidence>
<dbReference type="EMBL" id="AM426974">
    <property type="protein sequence ID" value="CAN66745.1"/>
    <property type="molecule type" value="Genomic_DNA"/>
</dbReference>
<gene>
    <name evidence="1" type="ORF">VITISV_013699</name>
</gene>